<organism evidence="3 4">
    <name type="scientific">Patella caerulea</name>
    <name type="common">Rayed Mediterranean limpet</name>
    <dbReference type="NCBI Taxonomy" id="87958"/>
    <lineage>
        <taxon>Eukaryota</taxon>
        <taxon>Metazoa</taxon>
        <taxon>Spiralia</taxon>
        <taxon>Lophotrochozoa</taxon>
        <taxon>Mollusca</taxon>
        <taxon>Gastropoda</taxon>
        <taxon>Patellogastropoda</taxon>
        <taxon>Patelloidea</taxon>
        <taxon>Patellidae</taxon>
        <taxon>Patella</taxon>
    </lineage>
</organism>
<dbReference type="GO" id="GO:0030527">
    <property type="term" value="F:structural constituent of chromatin"/>
    <property type="evidence" value="ECO:0007669"/>
    <property type="project" value="InterPro"/>
</dbReference>
<evidence type="ECO:0000256" key="1">
    <source>
        <dbReference type="ARBA" id="ARBA00006846"/>
    </source>
</evidence>
<dbReference type="PRINTS" id="PR00621">
    <property type="entry name" value="HISTONEH2B"/>
</dbReference>
<proteinExistence type="inferred from homology"/>
<dbReference type="Gene3D" id="1.10.20.10">
    <property type="entry name" value="Histone, subunit A"/>
    <property type="match status" value="1"/>
</dbReference>
<dbReference type="CDD" id="cd22910">
    <property type="entry name" value="HFD_H2B"/>
    <property type="match status" value="1"/>
</dbReference>
<dbReference type="EMBL" id="JAZGQO010000008">
    <property type="protein sequence ID" value="KAK6180497.1"/>
    <property type="molecule type" value="Genomic_DNA"/>
</dbReference>
<evidence type="ECO:0000313" key="3">
    <source>
        <dbReference type="EMBL" id="KAK6180497.1"/>
    </source>
</evidence>
<sequence length="109" mass="12588">MTSTLLKRSENCRLFESNYRTYVFRLLKHVHRGMQISKESLDQMNGFMNYLFHSVAYDAANLARGRKQKTITGRAVQDAIIAKFPGNIKIFAVMNGIETLNKFILNKKN</sequence>
<dbReference type="AlphaFoldDB" id="A0AAN8JM54"/>
<accession>A0AAN8JM54</accession>
<reference evidence="3 4" key="1">
    <citation type="submission" date="2024-01" db="EMBL/GenBank/DDBJ databases">
        <title>The genome of the rayed Mediterranean limpet Patella caerulea (Linnaeus, 1758).</title>
        <authorList>
            <person name="Anh-Thu Weber A."/>
            <person name="Halstead-Nussloch G."/>
        </authorList>
    </citation>
    <scope>NUCLEOTIDE SEQUENCE [LARGE SCALE GENOMIC DNA]</scope>
    <source>
        <strain evidence="3">AATW-2023a</strain>
        <tissue evidence="3">Whole specimen</tissue>
    </source>
</reference>
<dbReference type="SUPFAM" id="SSF47113">
    <property type="entry name" value="Histone-fold"/>
    <property type="match status" value="1"/>
</dbReference>
<dbReference type="PANTHER" id="PTHR23428">
    <property type="entry name" value="HISTONE H2B"/>
    <property type="match status" value="1"/>
</dbReference>
<dbReference type="SMART" id="SM00427">
    <property type="entry name" value="H2B"/>
    <property type="match status" value="1"/>
</dbReference>
<comment type="similarity">
    <text evidence="1">Belongs to the histone H2B family.</text>
</comment>
<keyword evidence="4" id="KW-1185">Reference proteome</keyword>
<evidence type="ECO:0000313" key="4">
    <source>
        <dbReference type="Proteomes" id="UP001347796"/>
    </source>
</evidence>
<dbReference type="InterPro" id="IPR009072">
    <property type="entry name" value="Histone-fold"/>
</dbReference>
<dbReference type="GO" id="GO:0046982">
    <property type="term" value="F:protein heterodimerization activity"/>
    <property type="evidence" value="ECO:0007669"/>
    <property type="project" value="InterPro"/>
</dbReference>
<protein>
    <recommendedName>
        <fullName evidence="2">Core Histone H2A/H2B/H3 domain-containing protein</fullName>
    </recommendedName>
</protein>
<dbReference type="Proteomes" id="UP001347796">
    <property type="component" value="Unassembled WGS sequence"/>
</dbReference>
<comment type="caution">
    <text evidence="3">The sequence shown here is derived from an EMBL/GenBank/DDBJ whole genome shotgun (WGS) entry which is preliminary data.</text>
</comment>
<dbReference type="GO" id="GO:0003677">
    <property type="term" value="F:DNA binding"/>
    <property type="evidence" value="ECO:0007669"/>
    <property type="project" value="InterPro"/>
</dbReference>
<dbReference type="Pfam" id="PF00125">
    <property type="entry name" value="Histone"/>
    <property type="match status" value="1"/>
</dbReference>
<feature type="domain" description="Core Histone H2A/H2B/H3" evidence="2">
    <location>
        <begin position="17"/>
        <end position="80"/>
    </location>
</feature>
<evidence type="ECO:0000259" key="2">
    <source>
        <dbReference type="Pfam" id="PF00125"/>
    </source>
</evidence>
<name>A0AAN8JM54_PATCE</name>
<dbReference type="InterPro" id="IPR007125">
    <property type="entry name" value="H2A/H2B/H3"/>
</dbReference>
<dbReference type="GO" id="GO:0000786">
    <property type="term" value="C:nucleosome"/>
    <property type="evidence" value="ECO:0007669"/>
    <property type="project" value="InterPro"/>
</dbReference>
<dbReference type="InterPro" id="IPR000558">
    <property type="entry name" value="Histone_H2B"/>
</dbReference>
<gene>
    <name evidence="3" type="ORF">SNE40_012642</name>
</gene>